<keyword evidence="1" id="KW-0732">Signal</keyword>
<reference evidence="2" key="1">
    <citation type="submission" date="2024-02" db="EMBL/GenBank/DDBJ databases">
        <authorList>
            <consortium name="Clinical and Environmental Microbiology Branch: Whole genome sequencing antimicrobial resistance pathogens in the healthcare setting"/>
        </authorList>
    </citation>
    <scope>NUCLEOTIDE SEQUENCE</scope>
    <source>
        <strain evidence="2">Whole organism</strain>
    </source>
</reference>
<dbReference type="InterPro" id="IPR008966">
    <property type="entry name" value="Adhesion_dom_sf"/>
</dbReference>
<protein>
    <submittedName>
        <fullName evidence="2">Type 1 fimbrial protein</fullName>
    </submittedName>
</protein>
<dbReference type="EMBL" id="ABLGCN030000009">
    <property type="protein sequence ID" value="EMM7458945.1"/>
    <property type="molecule type" value="Genomic_DNA"/>
</dbReference>
<dbReference type="Gene3D" id="2.60.40.1090">
    <property type="entry name" value="Fimbrial-type adhesion domain"/>
    <property type="match status" value="1"/>
</dbReference>
<name>A0AAN4F1V6_CITFR</name>
<dbReference type="InterPro" id="IPR036937">
    <property type="entry name" value="Adhesion_dom_fimbrial_sf"/>
</dbReference>
<dbReference type="GO" id="GO:0009289">
    <property type="term" value="C:pilus"/>
    <property type="evidence" value="ECO:0007669"/>
    <property type="project" value="InterPro"/>
</dbReference>
<comment type="caution">
    <text evidence="2">The sequence shown here is derived from an EMBL/GenBank/DDBJ whole genome shotgun (WGS) entry which is preliminary data.</text>
</comment>
<dbReference type="GO" id="GO:0007155">
    <property type="term" value="P:cell adhesion"/>
    <property type="evidence" value="ECO:0007669"/>
    <property type="project" value="InterPro"/>
</dbReference>
<dbReference type="AlphaFoldDB" id="A0AAN4F1V6"/>
<feature type="chain" id="PRO_5042902684" evidence="1">
    <location>
        <begin position="31"/>
        <end position="171"/>
    </location>
</feature>
<sequence length="171" mass="17870">MKDIKKINFPVYRLLVVMLLLILTPGQATAQASATVHLTATFEAHPCSIVVPSTHPLGTIYTGSTKEYAPLTLRLNCTSMVSARLYATGTDVSGGNKVSMKVGGAASNATLQLLSGTSPINLDGSGVTDNNNAFCAGTGSRDCVLKTKVVAPENTRLGSASTTITFTLRYS</sequence>
<feature type="signal peptide" evidence="1">
    <location>
        <begin position="1"/>
        <end position="30"/>
    </location>
</feature>
<evidence type="ECO:0000313" key="3">
    <source>
        <dbReference type="Proteomes" id="UP001169574"/>
    </source>
</evidence>
<dbReference type="RefSeq" id="WP_204529125.1">
    <property type="nucleotide sequence ID" value="NZ_JBDYRU010000008.1"/>
</dbReference>
<accession>A0AAN4F1V6</accession>
<dbReference type="Proteomes" id="UP001169574">
    <property type="component" value="Unassembled WGS sequence"/>
</dbReference>
<evidence type="ECO:0000256" key="1">
    <source>
        <dbReference type="SAM" id="SignalP"/>
    </source>
</evidence>
<evidence type="ECO:0000313" key="2">
    <source>
        <dbReference type="EMBL" id="EMM7458945.1"/>
    </source>
</evidence>
<organism evidence="2 3">
    <name type="scientific">Citrobacter freundii</name>
    <dbReference type="NCBI Taxonomy" id="546"/>
    <lineage>
        <taxon>Bacteria</taxon>
        <taxon>Pseudomonadati</taxon>
        <taxon>Pseudomonadota</taxon>
        <taxon>Gammaproteobacteria</taxon>
        <taxon>Enterobacterales</taxon>
        <taxon>Enterobacteriaceae</taxon>
        <taxon>Citrobacter</taxon>
        <taxon>Citrobacter freundii complex</taxon>
    </lineage>
</organism>
<proteinExistence type="predicted"/>
<gene>
    <name evidence="2" type="ORF">P7U51_003491</name>
</gene>
<dbReference type="SUPFAM" id="SSF49401">
    <property type="entry name" value="Bacterial adhesins"/>
    <property type="match status" value="1"/>
</dbReference>